<evidence type="ECO:0000313" key="4">
    <source>
        <dbReference type="EMBL" id="SFK43556.1"/>
    </source>
</evidence>
<evidence type="ECO:0000313" key="5">
    <source>
        <dbReference type="Proteomes" id="UP000198928"/>
    </source>
</evidence>
<dbReference type="Pfam" id="PF16715">
    <property type="entry name" value="CDPS"/>
    <property type="match status" value="1"/>
</dbReference>
<dbReference type="NCBIfam" id="TIGR04539">
    <property type="entry name" value="tRNA_cyclodipep"/>
    <property type="match status" value="1"/>
</dbReference>
<dbReference type="AlphaFoldDB" id="A0A1I3ZIY6"/>
<evidence type="ECO:0000256" key="1">
    <source>
        <dbReference type="ARBA" id="ARBA00006034"/>
    </source>
</evidence>
<evidence type="ECO:0000256" key="2">
    <source>
        <dbReference type="ARBA" id="ARBA00022679"/>
    </source>
</evidence>
<dbReference type="RefSeq" id="WP_217655822.1">
    <property type="nucleotide sequence ID" value="NZ_FOSG01000006.1"/>
</dbReference>
<dbReference type="EMBL" id="FOSG01000006">
    <property type="protein sequence ID" value="SFK43556.1"/>
    <property type="molecule type" value="Genomic_DNA"/>
</dbReference>
<comment type="similarity">
    <text evidence="1">Belongs to the CDPS family.</text>
</comment>
<accession>A0A1I3ZIY6</accession>
<dbReference type="Proteomes" id="UP000198928">
    <property type="component" value="Unassembled WGS sequence"/>
</dbReference>
<dbReference type="InterPro" id="IPR030903">
    <property type="entry name" value="CDPS"/>
</dbReference>
<dbReference type="GO" id="GO:0016755">
    <property type="term" value="F:aminoacyltransferase activity"/>
    <property type="evidence" value="ECO:0007669"/>
    <property type="project" value="InterPro"/>
</dbReference>
<sequence length="258" mass="28175">MFEIEPLTENCRELLPEAAVACIGVSPFNSYFSTRRLTALAGWAMERFERVCFFVPDTVAAYTLEALGCEPGRARHKARSQGRYVHNKITTALRSLGVEEPRRLVLGMERLGGSARYGQLLAEAHLLFREDASFRAACLEASRWVLDRRLPPGAAPSEEQLRRAVRYFLAELPLFADSAGATGATGATGAAGSTGDGSSFFLYHQRVAFLERFYRRELSWRPVPGQGFVVVRERAPEAGTAGAVPAAAPVGEVSHGAR</sequence>
<reference evidence="5" key="1">
    <citation type="submission" date="2016-10" db="EMBL/GenBank/DDBJ databases">
        <authorList>
            <person name="Varghese N."/>
            <person name="Submissions S."/>
        </authorList>
    </citation>
    <scope>NUCLEOTIDE SEQUENCE [LARGE SCALE GENOMIC DNA]</scope>
    <source>
        <strain evidence="5">PL19</strain>
    </source>
</reference>
<organism evidence="4 5">
    <name type="scientific">Streptomyces pini</name>
    <dbReference type="NCBI Taxonomy" id="1520580"/>
    <lineage>
        <taxon>Bacteria</taxon>
        <taxon>Bacillati</taxon>
        <taxon>Actinomycetota</taxon>
        <taxon>Actinomycetes</taxon>
        <taxon>Kitasatosporales</taxon>
        <taxon>Streptomycetaceae</taxon>
        <taxon>Streptomyces</taxon>
    </lineage>
</organism>
<gene>
    <name evidence="4" type="ORF">SAMN05192584_10622</name>
</gene>
<name>A0A1I3ZIY6_9ACTN</name>
<protein>
    <recommendedName>
        <fullName evidence="3">Cyclodipeptide synthase</fullName>
    </recommendedName>
</protein>
<keyword evidence="2" id="KW-0808">Transferase</keyword>
<dbReference type="InterPro" id="IPR038622">
    <property type="entry name" value="CDPS_sf"/>
</dbReference>
<evidence type="ECO:0000256" key="3">
    <source>
        <dbReference type="ARBA" id="ARBA00030771"/>
    </source>
</evidence>
<proteinExistence type="inferred from homology"/>
<dbReference type="Gene3D" id="3.40.50.11710">
    <property type="entry name" value="Cyclodipeptide synthase"/>
    <property type="match status" value="1"/>
</dbReference>
<keyword evidence="5" id="KW-1185">Reference proteome</keyword>